<proteinExistence type="predicted"/>
<comment type="caution">
    <text evidence="1">The sequence shown here is derived from an EMBL/GenBank/DDBJ whole genome shotgun (WGS) entry which is preliminary data.</text>
</comment>
<dbReference type="EMBL" id="BKCJ011170365">
    <property type="protein sequence ID" value="GFC98161.1"/>
    <property type="molecule type" value="Genomic_DNA"/>
</dbReference>
<accession>A0A699SKA4</accession>
<protein>
    <submittedName>
        <fullName evidence="1">Uncharacterized protein</fullName>
    </submittedName>
</protein>
<evidence type="ECO:0000313" key="1">
    <source>
        <dbReference type="EMBL" id="GFC98161.1"/>
    </source>
</evidence>
<reference evidence="1" key="1">
    <citation type="journal article" date="2019" name="Sci. Rep.">
        <title>Draft genome of Tanacetum cinerariifolium, the natural source of mosquito coil.</title>
        <authorList>
            <person name="Yamashiro T."/>
            <person name="Shiraishi A."/>
            <person name="Satake H."/>
            <person name="Nakayama K."/>
        </authorList>
    </citation>
    <scope>NUCLEOTIDE SEQUENCE</scope>
</reference>
<organism evidence="1">
    <name type="scientific">Tanacetum cinerariifolium</name>
    <name type="common">Dalmatian daisy</name>
    <name type="synonym">Chrysanthemum cinerariifolium</name>
    <dbReference type="NCBI Taxonomy" id="118510"/>
    <lineage>
        <taxon>Eukaryota</taxon>
        <taxon>Viridiplantae</taxon>
        <taxon>Streptophyta</taxon>
        <taxon>Embryophyta</taxon>
        <taxon>Tracheophyta</taxon>
        <taxon>Spermatophyta</taxon>
        <taxon>Magnoliopsida</taxon>
        <taxon>eudicotyledons</taxon>
        <taxon>Gunneridae</taxon>
        <taxon>Pentapetalae</taxon>
        <taxon>asterids</taxon>
        <taxon>campanulids</taxon>
        <taxon>Asterales</taxon>
        <taxon>Asteraceae</taxon>
        <taxon>Asteroideae</taxon>
        <taxon>Anthemideae</taxon>
        <taxon>Anthemidinae</taxon>
        <taxon>Tanacetum</taxon>
    </lineage>
</organism>
<sequence length="159" mass="17919">MTPPLGFSTLTPRHSSNELPPITVSTFTAITAENTSLNNRASTSAKPDLMISHAFIEANYEILKSLLGERQMQIRNKGLRTKLKYFSKECDEEREMESRPVRIREPPQFYDGGRVERNFEGRRPSGLGANNNRSQGMNLPLLLAAQLGMSENGHRCNRL</sequence>
<gene>
    <name evidence="1" type="ORF">Tci_870131</name>
</gene>
<dbReference type="AlphaFoldDB" id="A0A699SKA4"/>
<name>A0A699SKA4_TANCI</name>